<dbReference type="Proteomes" id="UP001432202">
    <property type="component" value="Chromosome"/>
</dbReference>
<name>A0AAX4L297_9CREN</name>
<dbReference type="RefSeq" id="WP_338600724.1">
    <property type="nucleotide sequence ID" value="NZ_CP146016.1"/>
</dbReference>
<protein>
    <submittedName>
        <fullName evidence="1">Uncharacterized protein</fullName>
    </submittedName>
</protein>
<reference evidence="1 2" key="1">
    <citation type="submission" date="2024-02" db="EMBL/GenBank/DDBJ databases">
        <title>STSV induces naive adaptation in Sulfolobus.</title>
        <authorList>
            <person name="Xiang X."/>
            <person name="Song M."/>
        </authorList>
    </citation>
    <scope>NUCLEOTIDE SEQUENCE [LARGE SCALE GENOMIC DNA]</scope>
    <source>
        <strain evidence="1 2">RT2</strain>
    </source>
</reference>
<evidence type="ECO:0000313" key="2">
    <source>
        <dbReference type="Proteomes" id="UP001432202"/>
    </source>
</evidence>
<keyword evidence="2" id="KW-1185">Reference proteome</keyword>
<gene>
    <name evidence="1" type="ORF">V6M85_12525</name>
</gene>
<dbReference type="EMBL" id="CP146016">
    <property type="protein sequence ID" value="WWQ60251.1"/>
    <property type="molecule type" value="Genomic_DNA"/>
</dbReference>
<dbReference type="AlphaFoldDB" id="A0AAX4L297"/>
<proteinExistence type="predicted"/>
<dbReference type="GeneID" id="89337608"/>
<organism evidence="1 2">
    <name type="scientific">Sulfolobus tengchongensis</name>
    <dbReference type="NCBI Taxonomy" id="207809"/>
    <lineage>
        <taxon>Archaea</taxon>
        <taxon>Thermoproteota</taxon>
        <taxon>Thermoprotei</taxon>
        <taxon>Sulfolobales</taxon>
        <taxon>Sulfolobaceae</taxon>
        <taxon>Sulfolobus</taxon>
    </lineage>
</organism>
<accession>A0AAX4L297</accession>
<sequence length="220" mass="25568">MHAILAYIDTIVFNIVRKVAYENFCATYDMRSYSPSRTIAITGNLRVIISKSNKNVNVIIKCGKIRDSFQITLKHNKLIYGENEVDVSSFIYMIPSIENKLYSSMLKISDSCNIQEICYRQSKVIKEILVEGYKVDISEEIKRNLEQILTLFYRKNVSVGCKANLICIRKAIVSGKKVYLQLADPRKQNYWYLEINELIDKMPDYAQEILAILRLMRKTL</sequence>
<evidence type="ECO:0000313" key="1">
    <source>
        <dbReference type="EMBL" id="WWQ60251.1"/>
    </source>
</evidence>